<evidence type="ECO:0000313" key="3">
    <source>
        <dbReference type="Proteomes" id="UP001218218"/>
    </source>
</evidence>
<feature type="compositionally biased region" description="Acidic residues" evidence="1">
    <location>
        <begin position="232"/>
        <end position="253"/>
    </location>
</feature>
<accession>A0AAD6ZE91</accession>
<dbReference type="AlphaFoldDB" id="A0AAD6ZE91"/>
<sequence length="281" mass="30448">MASFSAATLPVDQLESLRFKANQIIESIHGLQWTIEAGNTNYMPAWPDILSKYNMLLSQTHNFSTALAAPAAAQLSFSANGVPTLARPQGNPYEGLALHPAKAMTDAQLDTEAIPLLRNQQTTDVLRMENDTVRRLASHMATRGSLGVLGAVVPPPSLGVAPRKPEYEDVITECDAIRAAHDQRVERAVRAVAMLRDKFELRQRVQVEVEEPEELTWDPRAGMPTEATGDAPGEESEGSSGDDEDEDMVEGELVDSNMATDSPAVTNAAPVPNGLIDVNMY</sequence>
<reference evidence="2" key="1">
    <citation type="submission" date="2023-03" db="EMBL/GenBank/DDBJ databases">
        <title>Massive genome expansion in bonnet fungi (Mycena s.s.) driven by repeated elements and novel gene families across ecological guilds.</title>
        <authorList>
            <consortium name="Lawrence Berkeley National Laboratory"/>
            <person name="Harder C.B."/>
            <person name="Miyauchi S."/>
            <person name="Viragh M."/>
            <person name="Kuo A."/>
            <person name="Thoen E."/>
            <person name="Andreopoulos B."/>
            <person name="Lu D."/>
            <person name="Skrede I."/>
            <person name="Drula E."/>
            <person name="Henrissat B."/>
            <person name="Morin E."/>
            <person name="Kohler A."/>
            <person name="Barry K."/>
            <person name="LaButti K."/>
            <person name="Morin E."/>
            <person name="Salamov A."/>
            <person name="Lipzen A."/>
            <person name="Mereny Z."/>
            <person name="Hegedus B."/>
            <person name="Baldrian P."/>
            <person name="Stursova M."/>
            <person name="Weitz H."/>
            <person name="Taylor A."/>
            <person name="Grigoriev I.V."/>
            <person name="Nagy L.G."/>
            <person name="Martin F."/>
            <person name="Kauserud H."/>
        </authorList>
    </citation>
    <scope>NUCLEOTIDE SEQUENCE</scope>
    <source>
        <strain evidence="2">CBHHK002</strain>
    </source>
</reference>
<gene>
    <name evidence="2" type="ORF">DFH08DRAFT_394391</name>
</gene>
<proteinExistence type="predicted"/>
<dbReference type="Gene3D" id="1.20.58.1710">
    <property type="match status" value="1"/>
</dbReference>
<keyword evidence="3" id="KW-1185">Reference proteome</keyword>
<dbReference type="EMBL" id="JARIHO010000055">
    <property type="protein sequence ID" value="KAJ7319076.1"/>
    <property type="molecule type" value="Genomic_DNA"/>
</dbReference>
<evidence type="ECO:0000256" key="1">
    <source>
        <dbReference type="SAM" id="MobiDB-lite"/>
    </source>
</evidence>
<name>A0AAD6ZE91_9AGAR</name>
<feature type="region of interest" description="Disordered" evidence="1">
    <location>
        <begin position="211"/>
        <end position="281"/>
    </location>
</feature>
<organism evidence="2 3">
    <name type="scientific">Mycena albidolilacea</name>
    <dbReference type="NCBI Taxonomy" id="1033008"/>
    <lineage>
        <taxon>Eukaryota</taxon>
        <taxon>Fungi</taxon>
        <taxon>Dikarya</taxon>
        <taxon>Basidiomycota</taxon>
        <taxon>Agaricomycotina</taxon>
        <taxon>Agaricomycetes</taxon>
        <taxon>Agaricomycetidae</taxon>
        <taxon>Agaricales</taxon>
        <taxon>Marasmiineae</taxon>
        <taxon>Mycenaceae</taxon>
        <taxon>Mycena</taxon>
    </lineage>
</organism>
<evidence type="ECO:0000313" key="2">
    <source>
        <dbReference type="EMBL" id="KAJ7319076.1"/>
    </source>
</evidence>
<dbReference type="Proteomes" id="UP001218218">
    <property type="component" value="Unassembled WGS sequence"/>
</dbReference>
<evidence type="ECO:0008006" key="4">
    <source>
        <dbReference type="Google" id="ProtNLM"/>
    </source>
</evidence>
<comment type="caution">
    <text evidence="2">The sequence shown here is derived from an EMBL/GenBank/DDBJ whole genome shotgun (WGS) entry which is preliminary data.</text>
</comment>
<protein>
    <recommendedName>
        <fullName evidence="4">Mediator complex subunit 8</fullName>
    </recommendedName>
</protein>